<dbReference type="Pfam" id="PF00107">
    <property type="entry name" value="ADH_zinc_N"/>
    <property type="match status" value="1"/>
</dbReference>
<keyword evidence="3" id="KW-0963">Cytoplasm</keyword>
<dbReference type="InterPro" id="IPR013149">
    <property type="entry name" value="ADH-like_C"/>
</dbReference>
<evidence type="ECO:0000256" key="6">
    <source>
        <dbReference type="ARBA" id="ARBA00022990"/>
    </source>
</evidence>
<dbReference type="PANTHER" id="PTHR44154">
    <property type="entry name" value="QUINONE OXIDOREDUCTASE"/>
    <property type="match status" value="1"/>
</dbReference>
<dbReference type="InterPro" id="IPR013154">
    <property type="entry name" value="ADH-like_N"/>
</dbReference>
<dbReference type="EMBL" id="JACVVK020000025">
    <property type="protein sequence ID" value="KAK7502561.1"/>
    <property type="molecule type" value="Genomic_DNA"/>
</dbReference>
<dbReference type="SMART" id="SM00829">
    <property type="entry name" value="PKS_ER"/>
    <property type="match status" value="1"/>
</dbReference>
<comment type="caution">
    <text evidence="8">The sequence shown here is derived from an EMBL/GenBank/DDBJ whole genome shotgun (WGS) entry which is preliminary data.</text>
</comment>
<keyword evidence="5" id="KW-0694">RNA-binding</keyword>
<proteinExistence type="inferred from homology"/>
<evidence type="ECO:0000256" key="2">
    <source>
        <dbReference type="ARBA" id="ARBA00010371"/>
    </source>
</evidence>
<keyword evidence="6" id="KW-0007">Acetylation</keyword>
<evidence type="ECO:0000313" key="9">
    <source>
        <dbReference type="Proteomes" id="UP001519460"/>
    </source>
</evidence>
<dbReference type="FunFam" id="3.40.50.720:FF:000244">
    <property type="entry name" value="quinone oxidoreductase"/>
    <property type="match status" value="1"/>
</dbReference>
<dbReference type="Pfam" id="PF08240">
    <property type="entry name" value="ADH_N"/>
    <property type="match status" value="1"/>
</dbReference>
<evidence type="ECO:0000256" key="5">
    <source>
        <dbReference type="ARBA" id="ARBA00022884"/>
    </source>
</evidence>
<feature type="domain" description="Enoyl reductase (ER)" evidence="7">
    <location>
        <begin position="21"/>
        <end position="331"/>
    </location>
</feature>
<dbReference type="InterPro" id="IPR051603">
    <property type="entry name" value="Zinc-ADH_QOR/CCCR"/>
</dbReference>
<dbReference type="SUPFAM" id="SSF50129">
    <property type="entry name" value="GroES-like"/>
    <property type="match status" value="1"/>
</dbReference>
<dbReference type="CDD" id="cd08253">
    <property type="entry name" value="zeta_crystallin"/>
    <property type="match status" value="1"/>
</dbReference>
<dbReference type="PANTHER" id="PTHR44154:SF1">
    <property type="entry name" value="QUINONE OXIDOREDUCTASE"/>
    <property type="match status" value="1"/>
</dbReference>
<accession>A0ABD0LU16</accession>
<dbReference type="FunFam" id="3.90.180.10:FF:000016">
    <property type="entry name" value="Quinone oxidoreductase"/>
    <property type="match status" value="1"/>
</dbReference>
<dbReference type="InterPro" id="IPR020843">
    <property type="entry name" value="ER"/>
</dbReference>
<dbReference type="GO" id="GO:0003723">
    <property type="term" value="F:RNA binding"/>
    <property type="evidence" value="ECO:0007669"/>
    <property type="project" value="UniProtKB-KW"/>
</dbReference>
<dbReference type="AlphaFoldDB" id="A0ABD0LU16"/>
<name>A0ABD0LU16_9CAEN</name>
<evidence type="ECO:0000313" key="8">
    <source>
        <dbReference type="EMBL" id="KAK7502561.1"/>
    </source>
</evidence>
<evidence type="ECO:0000256" key="4">
    <source>
        <dbReference type="ARBA" id="ARBA00022857"/>
    </source>
</evidence>
<dbReference type="SUPFAM" id="SSF51735">
    <property type="entry name" value="NAD(P)-binding Rossmann-fold domains"/>
    <property type="match status" value="1"/>
</dbReference>
<reference evidence="8 9" key="1">
    <citation type="journal article" date="2023" name="Sci. Data">
        <title>Genome assembly of the Korean intertidal mud-creeper Batillaria attramentaria.</title>
        <authorList>
            <person name="Patra A.K."/>
            <person name="Ho P.T."/>
            <person name="Jun S."/>
            <person name="Lee S.J."/>
            <person name="Kim Y."/>
            <person name="Won Y.J."/>
        </authorList>
    </citation>
    <scope>NUCLEOTIDE SEQUENCE [LARGE SCALE GENOMIC DNA]</scope>
    <source>
        <strain evidence="8">Wonlab-2016</strain>
    </source>
</reference>
<gene>
    <name evidence="8" type="ORF">BaRGS_00006136</name>
</gene>
<dbReference type="InterPro" id="IPR036291">
    <property type="entry name" value="NAD(P)-bd_dom_sf"/>
</dbReference>
<sequence>MNLGQQLRSAVMRAIRVHQWGGPEVLKCETNVPVPKPGENQVLIKVHASGINPVDTYIRSGVYASKPELPYTPGSDAAGVVEAVGPNVTNFKKGDRVYSASCVSGAYAEYAVSDVVNAGHLGEKLSYSQGASLGVPYYTAYRALVKKAQIKPGETVLVHGASGAVGLASVQIARSQGLRVLGTAGTPEGLKLVSRNGASDVFNHREEGYAEKILAATGGKGPNVILEMLSNVNLQRDLEMVNFQGRIVVIGCRGTIEINPRLMMGKESQVMGMMLRASTPDEWRETTAFLEDGMVSGWLQPVVGKEYPLEDVAKAHDDIINNTGTLGKLVLKL</sequence>
<evidence type="ECO:0000256" key="1">
    <source>
        <dbReference type="ARBA" id="ARBA00004496"/>
    </source>
</evidence>
<dbReference type="Gene3D" id="3.90.180.10">
    <property type="entry name" value="Medium-chain alcohol dehydrogenases, catalytic domain"/>
    <property type="match status" value="1"/>
</dbReference>
<dbReference type="GO" id="GO:0005737">
    <property type="term" value="C:cytoplasm"/>
    <property type="evidence" value="ECO:0007669"/>
    <property type="project" value="UniProtKB-SubCell"/>
</dbReference>
<protein>
    <recommendedName>
        <fullName evidence="7">Enoyl reductase (ER) domain-containing protein</fullName>
    </recommendedName>
</protein>
<evidence type="ECO:0000259" key="7">
    <source>
        <dbReference type="SMART" id="SM00829"/>
    </source>
</evidence>
<comment type="similarity">
    <text evidence="2">Belongs to the zinc-containing alcohol dehydrogenase family. Quinone oxidoreductase subfamily.</text>
</comment>
<dbReference type="InterPro" id="IPR011032">
    <property type="entry name" value="GroES-like_sf"/>
</dbReference>
<keyword evidence="4" id="KW-0521">NADP</keyword>
<comment type="subcellular location">
    <subcellularLocation>
        <location evidence="1">Cytoplasm</location>
    </subcellularLocation>
</comment>
<dbReference type="Proteomes" id="UP001519460">
    <property type="component" value="Unassembled WGS sequence"/>
</dbReference>
<organism evidence="8 9">
    <name type="scientific">Batillaria attramentaria</name>
    <dbReference type="NCBI Taxonomy" id="370345"/>
    <lineage>
        <taxon>Eukaryota</taxon>
        <taxon>Metazoa</taxon>
        <taxon>Spiralia</taxon>
        <taxon>Lophotrochozoa</taxon>
        <taxon>Mollusca</taxon>
        <taxon>Gastropoda</taxon>
        <taxon>Caenogastropoda</taxon>
        <taxon>Sorbeoconcha</taxon>
        <taxon>Cerithioidea</taxon>
        <taxon>Batillariidae</taxon>
        <taxon>Batillaria</taxon>
    </lineage>
</organism>
<evidence type="ECO:0000256" key="3">
    <source>
        <dbReference type="ARBA" id="ARBA00022490"/>
    </source>
</evidence>
<dbReference type="Gene3D" id="3.40.50.720">
    <property type="entry name" value="NAD(P)-binding Rossmann-like Domain"/>
    <property type="match status" value="1"/>
</dbReference>
<keyword evidence="9" id="KW-1185">Reference proteome</keyword>